<keyword evidence="2" id="KW-1003">Cell membrane</keyword>
<evidence type="ECO:0000256" key="3">
    <source>
        <dbReference type="ARBA" id="ARBA00022692"/>
    </source>
</evidence>
<proteinExistence type="predicted"/>
<evidence type="ECO:0000313" key="7">
    <source>
        <dbReference type="EMBL" id="NJC58024.1"/>
    </source>
</evidence>
<reference evidence="7 8" key="1">
    <citation type="submission" date="2020-03" db="EMBL/GenBank/DDBJ databases">
        <title>Sequencing the genomes of 1000 actinobacteria strains.</title>
        <authorList>
            <person name="Klenk H.-P."/>
        </authorList>
    </citation>
    <scope>NUCLEOTIDE SEQUENCE [LARGE SCALE GENOMIC DNA]</scope>
    <source>
        <strain evidence="7 8">DSM 18964</strain>
    </source>
</reference>
<evidence type="ECO:0000256" key="5">
    <source>
        <dbReference type="ARBA" id="ARBA00023136"/>
    </source>
</evidence>
<comment type="subcellular location">
    <subcellularLocation>
        <location evidence="1">Cell membrane</location>
        <topology evidence="1">Multi-pass membrane protein</topology>
    </subcellularLocation>
</comment>
<dbReference type="EMBL" id="JAATJN010000001">
    <property type="protein sequence ID" value="NJC58024.1"/>
    <property type="molecule type" value="Genomic_DNA"/>
</dbReference>
<evidence type="ECO:0000256" key="2">
    <source>
        <dbReference type="ARBA" id="ARBA00022475"/>
    </source>
</evidence>
<keyword evidence="3 6" id="KW-0812">Transmembrane</keyword>
<comment type="caution">
    <text evidence="7">The sequence shown here is derived from an EMBL/GenBank/DDBJ whole genome shotgun (WGS) entry which is preliminary data.</text>
</comment>
<feature type="transmembrane region" description="Helical" evidence="6">
    <location>
        <begin position="12"/>
        <end position="32"/>
    </location>
</feature>
<feature type="transmembrane region" description="Helical" evidence="6">
    <location>
        <begin position="52"/>
        <end position="72"/>
    </location>
</feature>
<dbReference type="InterPro" id="IPR018385">
    <property type="entry name" value="C4_dicarb_anaerob_car-like"/>
</dbReference>
<dbReference type="Pfam" id="PF03606">
    <property type="entry name" value="DcuC"/>
    <property type="match status" value="1"/>
</dbReference>
<dbReference type="GO" id="GO:0005886">
    <property type="term" value="C:plasma membrane"/>
    <property type="evidence" value="ECO:0007669"/>
    <property type="project" value="UniProtKB-SubCell"/>
</dbReference>
<evidence type="ECO:0000256" key="6">
    <source>
        <dbReference type="SAM" id="Phobius"/>
    </source>
</evidence>
<protein>
    <submittedName>
        <fullName evidence="7">Uncharacterized protein</fullName>
    </submittedName>
</protein>
<keyword evidence="8" id="KW-1185">Reference proteome</keyword>
<keyword evidence="4 6" id="KW-1133">Transmembrane helix</keyword>
<keyword evidence="5 6" id="KW-0472">Membrane</keyword>
<evidence type="ECO:0000313" key="8">
    <source>
        <dbReference type="Proteomes" id="UP000576792"/>
    </source>
</evidence>
<sequence length="158" mass="16811">MNGTAEAFINGARCLVTGALVIGVAYGILVIFQDGQILDTIIVSLADLTGHLPSWLSAVGTFFFQGVVSFIVPPGSGRAAPPTPIVSPLAEMIGVTQQTAGFPTRRRPWRPRLSHQWLLHGSPGLGPRSLDQMDALDAAVDCGSSDDCDQLNRFRSSH</sequence>
<organism evidence="7 8">
    <name type="scientific">Brevibacterium marinum</name>
    <dbReference type="NCBI Taxonomy" id="418643"/>
    <lineage>
        <taxon>Bacteria</taxon>
        <taxon>Bacillati</taxon>
        <taxon>Actinomycetota</taxon>
        <taxon>Actinomycetes</taxon>
        <taxon>Micrococcales</taxon>
        <taxon>Brevibacteriaceae</taxon>
        <taxon>Brevibacterium</taxon>
    </lineage>
</organism>
<gene>
    <name evidence="7" type="ORF">BKA07_003059</name>
</gene>
<name>A0A846RV34_9MICO</name>
<evidence type="ECO:0000256" key="4">
    <source>
        <dbReference type="ARBA" id="ARBA00022989"/>
    </source>
</evidence>
<evidence type="ECO:0000256" key="1">
    <source>
        <dbReference type="ARBA" id="ARBA00004651"/>
    </source>
</evidence>
<accession>A0A846RV34</accession>
<dbReference type="AlphaFoldDB" id="A0A846RV34"/>
<dbReference type="Proteomes" id="UP000576792">
    <property type="component" value="Unassembled WGS sequence"/>
</dbReference>